<proteinExistence type="predicted"/>
<feature type="compositionally biased region" description="Basic and acidic residues" evidence="1">
    <location>
        <begin position="275"/>
        <end position="286"/>
    </location>
</feature>
<gene>
    <name evidence="2" type="ORF">VZC37_15185</name>
</gene>
<dbReference type="Proteomes" id="UP001347146">
    <property type="component" value="Unassembled WGS sequence"/>
</dbReference>
<dbReference type="PANTHER" id="PTHR33973">
    <property type="entry name" value="OS07G0153300 PROTEIN"/>
    <property type="match status" value="1"/>
</dbReference>
<keyword evidence="3" id="KW-1185">Reference proteome</keyword>
<dbReference type="InterPro" id="IPR010775">
    <property type="entry name" value="DUF1365"/>
</dbReference>
<dbReference type="Pfam" id="PF07103">
    <property type="entry name" value="DUF1365"/>
    <property type="match status" value="1"/>
</dbReference>
<accession>A0ABU7MEZ3</accession>
<comment type="caution">
    <text evidence="2">The sequence shown here is derived from an EMBL/GenBank/DDBJ whole genome shotgun (WGS) entry which is preliminary data.</text>
</comment>
<sequence>MTGTPSTTLRPVTTPTGRDDVAVPAVVHTRIRHIRTSPVRHAFTHRSASWLIDVDHPPRVPLPLRPFARFHAADHFPQPAHPRDTLRSRLDEQLAAAGVDAPSGRVVALLSPRVAGHVFNPLSVFWCHESDGSLSCVVAEVHNTYGERHCYVVIPDARGDALVPKEFYVSPFNEVAGTYRLHVPPPSADGAVAVSVTLERDGQDPFTASVSGRARPATTAAIIRTQLTAPLAPLVVSARIRMHGIRLWFKRLPVITRPEHRNSLTIAGCPASATDSRKDDDERSAS</sequence>
<feature type="region of interest" description="Disordered" evidence="1">
    <location>
        <begin position="266"/>
        <end position="286"/>
    </location>
</feature>
<name>A0ABU7MEZ3_9ACTN</name>
<protein>
    <submittedName>
        <fullName evidence="2">DUF1365 domain-containing protein</fullName>
    </submittedName>
</protein>
<reference evidence="2 3" key="1">
    <citation type="submission" date="2024-01" db="EMBL/GenBank/DDBJ databases">
        <title>Draft genome sequence of Gordonia sp. LSe1-13.</title>
        <authorList>
            <person name="Suphannarot A."/>
            <person name="Mingma R."/>
        </authorList>
    </citation>
    <scope>NUCLEOTIDE SEQUENCE [LARGE SCALE GENOMIC DNA]</scope>
    <source>
        <strain evidence="2 3">LSe1-13</strain>
    </source>
</reference>
<evidence type="ECO:0000313" key="3">
    <source>
        <dbReference type="Proteomes" id="UP001347146"/>
    </source>
</evidence>
<organism evidence="2 3">
    <name type="scientific">Gordonia sesuvii</name>
    <dbReference type="NCBI Taxonomy" id="3116777"/>
    <lineage>
        <taxon>Bacteria</taxon>
        <taxon>Bacillati</taxon>
        <taxon>Actinomycetota</taxon>
        <taxon>Actinomycetes</taxon>
        <taxon>Mycobacteriales</taxon>
        <taxon>Gordoniaceae</taxon>
        <taxon>Gordonia</taxon>
    </lineage>
</organism>
<evidence type="ECO:0000256" key="1">
    <source>
        <dbReference type="SAM" id="MobiDB-lite"/>
    </source>
</evidence>
<evidence type="ECO:0000313" key="2">
    <source>
        <dbReference type="EMBL" id="MEE3851685.1"/>
    </source>
</evidence>
<dbReference type="EMBL" id="JAZDUF010000004">
    <property type="protein sequence ID" value="MEE3851685.1"/>
    <property type="molecule type" value="Genomic_DNA"/>
</dbReference>
<dbReference type="PANTHER" id="PTHR33973:SF4">
    <property type="entry name" value="OS07G0153300 PROTEIN"/>
    <property type="match status" value="1"/>
</dbReference>